<dbReference type="AlphaFoldDB" id="A0A161YG91"/>
<evidence type="ECO:0000313" key="3">
    <source>
        <dbReference type="Proteomes" id="UP000076486"/>
    </source>
</evidence>
<protein>
    <recommendedName>
        <fullName evidence="1">N-acetyltransferase domain-containing protein</fullName>
    </recommendedName>
</protein>
<reference evidence="2 3" key="1">
    <citation type="submission" date="2013-07" db="EMBL/GenBank/DDBJ databases">
        <title>Comparative Genomic and Metabolomic Analysis of Twelve Strains of Pseudoalteromonas luteoviolacea.</title>
        <authorList>
            <person name="Vynne N.G."/>
            <person name="Mansson M."/>
            <person name="Gram L."/>
        </authorList>
    </citation>
    <scope>NUCLEOTIDE SEQUENCE [LARGE SCALE GENOMIC DNA]</scope>
    <source>
        <strain evidence="2 3">CPMOR-1</strain>
    </source>
</reference>
<dbReference type="InterPro" id="IPR016181">
    <property type="entry name" value="Acyl_CoA_acyltransferase"/>
</dbReference>
<gene>
    <name evidence="2" type="ORF">N473_25850</name>
</gene>
<dbReference type="PANTHER" id="PTHR43792">
    <property type="entry name" value="GNAT FAMILY, PUTATIVE (AFU_ORTHOLOGUE AFUA_3G00765)-RELATED-RELATED"/>
    <property type="match status" value="1"/>
</dbReference>
<dbReference type="InterPro" id="IPR051531">
    <property type="entry name" value="N-acetyltransferase"/>
</dbReference>
<dbReference type="SUPFAM" id="SSF55729">
    <property type="entry name" value="Acyl-CoA N-acyltransferases (Nat)"/>
    <property type="match status" value="1"/>
</dbReference>
<evidence type="ECO:0000259" key="1">
    <source>
        <dbReference type="Pfam" id="PF13302"/>
    </source>
</evidence>
<accession>A0A161YG91</accession>
<organism evidence="2 3">
    <name type="scientific">Pseudoalteromonas luteoviolacea CPMOR-1</name>
    <dbReference type="NCBI Taxonomy" id="1365248"/>
    <lineage>
        <taxon>Bacteria</taxon>
        <taxon>Pseudomonadati</taxon>
        <taxon>Pseudomonadota</taxon>
        <taxon>Gammaproteobacteria</taxon>
        <taxon>Alteromonadales</taxon>
        <taxon>Pseudoalteromonadaceae</taxon>
        <taxon>Pseudoalteromonas</taxon>
    </lineage>
</organism>
<dbReference type="InterPro" id="IPR000182">
    <property type="entry name" value="GNAT_dom"/>
</dbReference>
<dbReference type="Pfam" id="PF13302">
    <property type="entry name" value="Acetyltransf_3"/>
    <property type="match status" value="1"/>
</dbReference>
<dbReference type="PANTHER" id="PTHR43792:SF1">
    <property type="entry name" value="N-ACETYLTRANSFERASE DOMAIN-CONTAINING PROTEIN"/>
    <property type="match status" value="1"/>
</dbReference>
<dbReference type="Proteomes" id="UP000076486">
    <property type="component" value="Unassembled WGS sequence"/>
</dbReference>
<evidence type="ECO:0000313" key="2">
    <source>
        <dbReference type="EMBL" id="KZN59561.1"/>
    </source>
</evidence>
<name>A0A161YG91_9GAMM</name>
<dbReference type="EMBL" id="AUYC01000059">
    <property type="protein sequence ID" value="KZN59561.1"/>
    <property type="molecule type" value="Genomic_DNA"/>
</dbReference>
<proteinExistence type="predicted"/>
<dbReference type="PATRIC" id="fig|1365248.3.peg.4415"/>
<feature type="domain" description="N-acetyltransferase" evidence="1">
    <location>
        <begin position="19"/>
        <end position="170"/>
    </location>
</feature>
<dbReference type="GO" id="GO:0016747">
    <property type="term" value="F:acyltransferase activity, transferring groups other than amino-acyl groups"/>
    <property type="evidence" value="ECO:0007669"/>
    <property type="project" value="InterPro"/>
</dbReference>
<comment type="caution">
    <text evidence="2">The sequence shown here is derived from an EMBL/GenBank/DDBJ whole genome shotgun (WGS) entry which is preliminary data.</text>
</comment>
<dbReference type="Gene3D" id="3.40.630.30">
    <property type="match status" value="1"/>
</dbReference>
<sequence length="206" mass="23657">MKLATIPKCAAVAQLETERLVLRQWQETDKIPFAQLCSDPQVMRYFPEQLNKNESDALSEKIKALIDERGYGFWAVSLKENIPHVPTTLTTNRFIGFVGLHWQTQVMPDQPFMEIGWRLHRHFWRQGYALEAAKSALAFAFETLTLNQVYAFTAAVNIPSQKLMTRLGMQNQNRDFAHPALPSGHALQAHCLYAITRQQFEKLNLV</sequence>